<evidence type="ECO:0000313" key="16">
    <source>
        <dbReference type="EMBL" id="TRX98970.1"/>
    </source>
</evidence>
<dbReference type="InterPro" id="IPR002933">
    <property type="entry name" value="Peptidase_M20"/>
</dbReference>
<evidence type="ECO:0000256" key="2">
    <source>
        <dbReference type="ARBA" id="ARBA00006247"/>
    </source>
</evidence>
<dbReference type="InterPro" id="IPR035952">
    <property type="entry name" value="Rhomboid-like_sf"/>
</dbReference>
<keyword evidence="10" id="KW-0175">Coiled coil</keyword>
<feature type="signal peptide" evidence="13">
    <location>
        <begin position="1"/>
        <end position="18"/>
    </location>
</feature>
<dbReference type="GO" id="GO:0000328">
    <property type="term" value="C:fungal-type vacuole lumen"/>
    <property type="evidence" value="ECO:0007669"/>
    <property type="project" value="TreeGrafter"/>
</dbReference>
<dbReference type="CDD" id="cd05674">
    <property type="entry name" value="M20_yscS"/>
    <property type="match status" value="1"/>
</dbReference>
<dbReference type="GO" id="GO:0051603">
    <property type="term" value="P:proteolysis involved in protein catabolic process"/>
    <property type="evidence" value="ECO:0007669"/>
    <property type="project" value="TreeGrafter"/>
</dbReference>
<evidence type="ECO:0000259" key="15">
    <source>
        <dbReference type="Pfam" id="PF07687"/>
    </source>
</evidence>
<dbReference type="OrthoDB" id="3064516at2759"/>
<dbReference type="PANTHER" id="PTHR45962">
    <property type="entry name" value="N-FATTY-ACYL-AMINO ACID SYNTHASE/HYDROLASE PM20D1"/>
    <property type="match status" value="1"/>
</dbReference>
<feature type="chain" id="PRO_5022042414" description="Peptidase S54 rhomboid domain-containing protein" evidence="13">
    <location>
        <begin position="19"/>
        <end position="1130"/>
    </location>
</feature>
<sequence length="1130" mass="126008">MMFTLAFIAILLPAYTVALTRLHDPVQGDVEGLGNDRFKCEIPPVIDPSSDGLPAARDLFSGKQALELQVERHSAIVSIPTISYDDNGEPLEDPRWEVFYTLHDKLKTLYPNVHRRMARETVNTFGLVYTIKGSDSSLKPLMLAAHQDVVPVADDSIWSYPPFSGHFDGQWLWGRGSSDDKNSLTAFMSALEALLKNPSWIPKRTIIFALGFDEECSGRRGAGTIGPYLETLYGFNSMALILDEGGMGLDLVGNNTLYALPAVMEKGHVDIWIELHVNGGHSSAPFPHTGIGIMAEIVTQLEAHPWEPKLIEGSPIHKHFICQSEYSPEHSPKITRLIKQGDLKSLAKELVTIDRSTHYRLQTSQAVDYFLGGVKINAMPEYIRIGVNHRIAPQDSIAAVKANILKQIEPIVEKFGLTVKGFKGAEQNFDSEISESLDNGLINPMYEVEYNGTLILTSSQETHVTPISPTTGPVWEVFSGTIQHSFAFDGGKVVPVGELMTGNTDTRHYLNLTPNVYRWVPVRQGHALNGHTVDERVDMENHLEIVSFYYDLIRNFDASKAASAVETPEVAFRSVCGQSSAPPTPTPPQLRFQHPWGVARPFRTPCEPISRSLKSQVHRRTIFTFRAITHYIDLPDWYQDAEGLPFRREDLTQREANQIFPSNLPAARANLLLKVLHGRRVAGTLDDPSLAQNTREFRITDQKRALEYLRKHIPVDEILNAGLRAEDELTTIEQDNDAAKEAEEQFEETDARNSPLTTQEEAVKAPTGRLPRKPGSDSPYGESNFDRIRAENIAKREAEEARLEKERKLREEELAKQNIGTLQTHQAKPREISEWRKKHMERATSDLEAPPEMSAWKRLSPTMGMALLVVAGSMVFAALYQAPPSSRRLWPDIPPAAATCLSLIAANLAIWALWKFPPAWAFLNKYMILIAATPRPLQILGAMFSHQSFGHLSANMVFLWFFGTRVHDEIGRGNFLALYLSSGVIGFAASLANLVLWRGLECTTLGASGAIYGVLTAFFWMHKFDEFKVLGYPPDPIPGPQGLGFIGLILGMHLIPLFLKRVSNIDMASHFGGMVAGAVGIDLARYHMDYKARIRAERLERAGVLNTVIEKKEISLTPVEESSSSTSHKR</sequence>
<evidence type="ECO:0000256" key="1">
    <source>
        <dbReference type="ARBA" id="ARBA00004141"/>
    </source>
</evidence>
<dbReference type="SUPFAM" id="SSF53187">
    <property type="entry name" value="Zn-dependent exopeptidases"/>
    <property type="match status" value="1"/>
</dbReference>
<evidence type="ECO:0000313" key="17">
    <source>
        <dbReference type="Proteomes" id="UP000319160"/>
    </source>
</evidence>
<dbReference type="Gene3D" id="3.30.70.360">
    <property type="match status" value="1"/>
</dbReference>
<evidence type="ECO:0000256" key="3">
    <source>
        <dbReference type="ARBA" id="ARBA00022670"/>
    </source>
</evidence>
<feature type="domain" description="Peptidase S54 rhomboid" evidence="14">
    <location>
        <begin position="938"/>
        <end position="1079"/>
    </location>
</feature>
<keyword evidence="5" id="KW-0479">Metal-binding</keyword>
<dbReference type="InterPro" id="IPR022764">
    <property type="entry name" value="Peptidase_S54_rhomboid_dom"/>
</dbReference>
<comment type="subcellular location">
    <subcellularLocation>
        <location evidence="1">Membrane</location>
        <topology evidence="1">Multi-pass membrane protein</topology>
    </subcellularLocation>
</comment>
<keyword evidence="17" id="KW-1185">Reference proteome</keyword>
<evidence type="ECO:0000256" key="6">
    <source>
        <dbReference type="ARBA" id="ARBA00022801"/>
    </source>
</evidence>
<dbReference type="GO" id="GO:0004252">
    <property type="term" value="F:serine-type endopeptidase activity"/>
    <property type="evidence" value="ECO:0007669"/>
    <property type="project" value="InterPro"/>
</dbReference>
<feature type="transmembrane region" description="Helical" evidence="12">
    <location>
        <begin position="863"/>
        <end position="881"/>
    </location>
</feature>
<dbReference type="EMBL" id="VFLP01000001">
    <property type="protein sequence ID" value="TRX98970.1"/>
    <property type="molecule type" value="Genomic_DNA"/>
</dbReference>
<feature type="region of interest" description="Disordered" evidence="11">
    <location>
        <begin position="737"/>
        <end position="788"/>
    </location>
</feature>
<protein>
    <recommendedName>
        <fullName evidence="18">Peptidase S54 rhomboid domain-containing protein</fullName>
    </recommendedName>
</protein>
<dbReference type="Pfam" id="PF01694">
    <property type="entry name" value="Rhomboid"/>
    <property type="match status" value="1"/>
</dbReference>
<dbReference type="InterPro" id="IPR047177">
    <property type="entry name" value="Pept_M20A"/>
</dbReference>
<dbReference type="FunFam" id="3.40.630.10:FF:000027">
    <property type="entry name" value="N-fatty-acyl-amino acid synthase/hydrolase PM20D1"/>
    <property type="match status" value="1"/>
</dbReference>
<dbReference type="GO" id="GO:0016020">
    <property type="term" value="C:membrane"/>
    <property type="evidence" value="ECO:0007669"/>
    <property type="project" value="UniProtKB-SubCell"/>
</dbReference>
<evidence type="ECO:0008006" key="18">
    <source>
        <dbReference type="Google" id="ProtNLM"/>
    </source>
</evidence>
<evidence type="ECO:0000256" key="8">
    <source>
        <dbReference type="ARBA" id="ARBA00022989"/>
    </source>
</evidence>
<dbReference type="PANTHER" id="PTHR45962:SF1">
    <property type="entry name" value="N-FATTY-ACYL-AMINO ACID SYNTHASE_HYDROLASE PM20D1"/>
    <property type="match status" value="1"/>
</dbReference>
<dbReference type="Gene3D" id="1.20.1540.10">
    <property type="entry name" value="Rhomboid-like"/>
    <property type="match status" value="1"/>
</dbReference>
<feature type="transmembrane region" description="Helical" evidence="12">
    <location>
        <begin position="1003"/>
        <end position="1021"/>
    </location>
</feature>
<evidence type="ECO:0000256" key="11">
    <source>
        <dbReference type="SAM" id="MobiDB-lite"/>
    </source>
</evidence>
<dbReference type="Gene3D" id="1.10.150.900">
    <property type="match status" value="1"/>
</dbReference>
<reference evidence="17" key="1">
    <citation type="submission" date="2019-06" db="EMBL/GenBank/DDBJ databases">
        <title>Draft genome sequence of the griseofulvin-producing fungus Xylaria cubensis strain G536.</title>
        <authorList>
            <person name="Mead M.E."/>
            <person name="Raja H.A."/>
            <person name="Steenwyk J.L."/>
            <person name="Knowles S.L."/>
            <person name="Oberlies N.H."/>
            <person name="Rokas A."/>
        </authorList>
    </citation>
    <scope>NUCLEOTIDE SEQUENCE [LARGE SCALE GENOMIC DNA]</scope>
    <source>
        <strain evidence="17">G536</strain>
    </source>
</reference>
<keyword evidence="13" id="KW-0732">Signal</keyword>
<keyword evidence="7" id="KW-0862">Zinc</keyword>
<dbReference type="Pfam" id="PF07687">
    <property type="entry name" value="M20_dimer"/>
    <property type="match status" value="1"/>
</dbReference>
<feature type="transmembrane region" description="Helical" evidence="12">
    <location>
        <begin position="893"/>
        <end position="914"/>
    </location>
</feature>
<evidence type="ECO:0000256" key="9">
    <source>
        <dbReference type="ARBA" id="ARBA00023136"/>
    </source>
</evidence>
<keyword evidence="4 12" id="KW-0812">Transmembrane</keyword>
<dbReference type="InterPro" id="IPR001261">
    <property type="entry name" value="ArgE/DapE_CS"/>
</dbReference>
<dbReference type="Gene3D" id="3.40.630.10">
    <property type="entry name" value="Zn peptidases"/>
    <property type="match status" value="1"/>
</dbReference>
<dbReference type="GO" id="GO:0004180">
    <property type="term" value="F:carboxypeptidase activity"/>
    <property type="evidence" value="ECO:0007669"/>
    <property type="project" value="TreeGrafter"/>
</dbReference>
<feature type="domain" description="Peptidase M20 dimerisation" evidence="15">
    <location>
        <begin position="264"/>
        <end position="410"/>
    </location>
</feature>
<evidence type="ECO:0000256" key="5">
    <source>
        <dbReference type="ARBA" id="ARBA00022723"/>
    </source>
</evidence>
<feature type="transmembrane region" description="Helical" evidence="12">
    <location>
        <begin position="1042"/>
        <end position="1059"/>
    </location>
</feature>
<keyword evidence="9 12" id="KW-0472">Membrane</keyword>
<dbReference type="Pfam" id="PF01546">
    <property type="entry name" value="Peptidase_M20"/>
    <property type="match status" value="1"/>
</dbReference>
<name>A0A553IFK4_9PEZI</name>
<comment type="similarity">
    <text evidence="2">Belongs to the peptidase M20A family.</text>
</comment>
<dbReference type="GO" id="GO:0046872">
    <property type="term" value="F:metal ion binding"/>
    <property type="evidence" value="ECO:0007669"/>
    <property type="project" value="UniProtKB-KW"/>
</dbReference>
<accession>A0A553IFK4</accession>
<keyword evidence="6" id="KW-0378">Hydrolase</keyword>
<dbReference type="InterPro" id="IPR036264">
    <property type="entry name" value="Bact_exopeptidase_dim_dom"/>
</dbReference>
<evidence type="ECO:0000256" key="10">
    <source>
        <dbReference type="SAM" id="Coils"/>
    </source>
</evidence>
<evidence type="ECO:0000256" key="4">
    <source>
        <dbReference type="ARBA" id="ARBA00022692"/>
    </source>
</evidence>
<dbReference type="PROSITE" id="PS00758">
    <property type="entry name" value="ARGE_DAPE_CPG2_1"/>
    <property type="match status" value="1"/>
</dbReference>
<evidence type="ECO:0000256" key="13">
    <source>
        <dbReference type="SAM" id="SignalP"/>
    </source>
</evidence>
<proteinExistence type="inferred from homology"/>
<dbReference type="InterPro" id="IPR011650">
    <property type="entry name" value="Peptidase_M20_dimer"/>
</dbReference>
<evidence type="ECO:0000256" key="12">
    <source>
        <dbReference type="SAM" id="Phobius"/>
    </source>
</evidence>
<keyword evidence="3" id="KW-0645">Protease</keyword>
<keyword evidence="8 12" id="KW-1133">Transmembrane helix</keyword>
<gene>
    <name evidence="16" type="ORF">FHL15_000312</name>
</gene>
<feature type="coiled-coil region" evidence="10">
    <location>
        <begin position="788"/>
        <end position="818"/>
    </location>
</feature>
<evidence type="ECO:0000259" key="14">
    <source>
        <dbReference type="Pfam" id="PF01694"/>
    </source>
</evidence>
<organism evidence="16 17">
    <name type="scientific">Xylaria flabelliformis</name>
    <dbReference type="NCBI Taxonomy" id="2512241"/>
    <lineage>
        <taxon>Eukaryota</taxon>
        <taxon>Fungi</taxon>
        <taxon>Dikarya</taxon>
        <taxon>Ascomycota</taxon>
        <taxon>Pezizomycotina</taxon>
        <taxon>Sordariomycetes</taxon>
        <taxon>Xylariomycetidae</taxon>
        <taxon>Xylariales</taxon>
        <taxon>Xylariaceae</taxon>
        <taxon>Xylaria</taxon>
    </lineage>
</organism>
<dbReference type="AlphaFoldDB" id="A0A553IFK4"/>
<evidence type="ECO:0000256" key="7">
    <source>
        <dbReference type="ARBA" id="ARBA00022833"/>
    </source>
</evidence>
<dbReference type="SUPFAM" id="SSF144091">
    <property type="entry name" value="Rhomboid-like"/>
    <property type="match status" value="1"/>
</dbReference>
<dbReference type="SUPFAM" id="SSF55031">
    <property type="entry name" value="Bacterial exopeptidase dimerisation domain"/>
    <property type="match status" value="1"/>
</dbReference>
<comment type="caution">
    <text evidence="16">The sequence shown here is derived from an EMBL/GenBank/DDBJ whole genome shotgun (WGS) entry which is preliminary data.</text>
</comment>
<dbReference type="STRING" id="2512241.A0A553IFK4"/>
<dbReference type="Proteomes" id="UP000319160">
    <property type="component" value="Unassembled WGS sequence"/>
</dbReference>
<feature type="transmembrane region" description="Helical" evidence="12">
    <location>
        <begin position="975"/>
        <end position="997"/>
    </location>
</feature>